<evidence type="ECO:0000256" key="6">
    <source>
        <dbReference type="ARBA" id="ARBA00023163"/>
    </source>
</evidence>
<evidence type="ECO:0000259" key="10">
    <source>
        <dbReference type="Pfam" id="PF04316"/>
    </source>
</evidence>
<dbReference type="Pfam" id="PF04316">
    <property type="entry name" value="FlgM"/>
    <property type="match status" value="1"/>
</dbReference>
<dbReference type="NCBIfam" id="TIGR03824">
    <property type="entry name" value="FlgM_jcvi"/>
    <property type="match status" value="1"/>
</dbReference>
<evidence type="ECO:0000256" key="7">
    <source>
        <dbReference type="ARBA" id="ARBA00024739"/>
    </source>
</evidence>
<evidence type="ECO:0000256" key="9">
    <source>
        <dbReference type="SAM" id="MobiDB-lite"/>
    </source>
</evidence>
<dbReference type="SUPFAM" id="SSF101498">
    <property type="entry name" value="Anti-sigma factor FlgM"/>
    <property type="match status" value="1"/>
</dbReference>
<evidence type="ECO:0000313" key="12">
    <source>
        <dbReference type="Proteomes" id="UP000504844"/>
    </source>
</evidence>
<keyword evidence="11" id="KW-0282">Flagellum</keyword>
<dbReference type="Proteomes" id="UP000504844">
    <property type="component" value="Chromosome"/>
</dbReference>
<dbReference type="InterPro" id="IPR031316">
    <property type="entry name" value="FlgM_C"/>
</dbReference>
<accession>A0A6M8SZN1</accession>
<proteinExistence type="inferred from homology"/>
<evidence type="ECO:0000256" key="3">
    <source>
        <dbReference type="ARBA" id="ARBA00022491"/>
    </source>
</evidence>
<dbReference type="InterPro" id="IPR007412">
    <property type="entry name" value="FlgM"/>
</dbReference>
<name>A0A6M8SZN1_9NEIS</name>
<evidence type="ECO:0000256" key="8">
    <source>
        <dbReference type="ARBA" id="ARBA00030117"/>
    </source>
</evidence>
<dbReference type="EMBL" id="CP054143">
    <property type="protein sequence ID" value="QKJ67989.1"/>
    <property type="molecule type" value="Genomic_DNA"/>
</dbReference>
<protein>
    <recommendedName>
        <fullName evidence="2">Negative regulator of flagellin synthesis</fullName>
    </recommendedName>
    <alternativeName>
        <fullName evidence="8">Anti-sigma-28 factor</fullName>
    </alternativeName>
</protein>
<dbReference type="InterPro" id="IPR035890">
    <property type="entry name" value="Anti-sigma-28_factor_FlgM_sf"/>
</dbReference>
<evidence type="ECO:0000256" key="2">
    <source>
        <dbReference type="ARBA" id="ARBA00017823"/>
    </source>
</evidence>
<reference evidence="11 12" key="1">
    <citation type="submission" date="2020-05" db="EMBL/GenBank/DDBJ databases">
        <title>Complete genome sequence of Deefgea sp. D17.</title>
        <authorList>
            <person name="Bae J.-W."/>
            <person name="Han J.E."/>
        </authorList>
    </citation>
    <scope>NUCLEOTIDE SEQUENCE [LARGE SCALE GENOMIC DNA]</scope>
    <source>
        <strain evidence="11 12">D17</strain>
    </source>
</reference>
<dbReference type="GO" id="GO:0044781">
    <property type="term" value="P:bacterial-type flagellum organization"/>
    <property type="evidence" value="ECO:0007669"/>
    <property type="project" value="UniProtKB-KW"/>
</dbReference>
<organism evidence="11 12">
    <name type="scientific">Deefgea piscis</name>
    <dbReference type="NCBI Taxonomy" id="2739061"/>
    <lineage>
        <taxon>Bacteria</taxon>
        <taxon>Pseudomonadati</taxon>
        <taxon>Pseudomonadota</taxon>
        <taxon>Betaproteobacteria</taxon>
        <taxon>Neisseriales</taxon>
        <taxon>Chitinibacteraceae</taxon>
        <taxon>Deefgea</taxon>
    </lineage>
</organism>
<feature type="domain" description="Anti-sigma-28 factor FlgM C-terminal" evidence="10">
    <location>
        <begin position="34"/>
        <end position="86"/>
    </location>
</feature>
<keyword evidence="4" id="KW-1005">Bacterial flagellum biogenesis</keyword>
<comment type="similarity">
    <text evidence="1">Belongs to the FlgM family.</text>
</comment>
<comment type="function">
    <text evidence="7">Responsible for the coupling of flagellin expression to flagellar assembly by preventing expression of the flagellin genes when a component of the middle class of proteins is defective. It negatively regulates flagellar genes by inhibiting the activity of FliA by directly binding to FliA.</text>
</comment>
<dbReference type="KEGG" id="dee:HQN60_15370"/>
<dbReference type="AlphaFoldDB" id="A0A6M8SZN1"/>
<feature type="region of interest" description="Disordered" evidence="9">
    <location>
        <begin position="1"/>
        <end position="34"/>
    </location>
</feature>
<keyword evidence="3" id="KW-0678">Repressor</keyword>
<evidence type="ECO:0000256" key="4">
    <source>
        <dbReference type="ARBA" id="ARBA00022795"/>
    </source>
</evidence>
<keyword evidence="11" id="KW-0966">Cell projection</keyword>
<evidence type="ECO:0000313" key="11">
    <source>
        <dbReference type="EMBL" id="QKJ67989.1"/>
    </source>
</evidence>
<dbReference type="RefSeq" id="WP_173534490.1">
    <property type="nucleotide sequence ID" value="NZ_CP054143.1"/>
</dbReference>
<feature type="compositionally biased region" description="Basic and acidic residues" evidence="9">
    <location>
        <begin position="18"/>
        <end position="30"/>
    </location>
</feature>
<sequence>MKIDNSGKPLASVTARPLEGRTAAKTEQAAEKNSVSINPLAAQLSNAAGVGKSDSPFDSKKVEEIRQAIAEGRFAIKPEAIADGLLSSVKALLARP</sequence>
<evidence type="ECO:0000256" key="1">
    <source>
        <dbReference type="ARBA" id="ARBA00005322"/>
    </source>
</evidence>
<dbReference type="GO" id="GO:0045892">
    <property type="term" value="P:negative regulation of DNA-templated transcription"/>
    <property type="evidence" value="ECO:0007669"/>
    <property type="project" value="InterPro"/>
</dbReference>
<keyword evidence="6" id="KW-0804">Transcription</keyword>
<gene>
    <name evidence="11" type="primary">flgM</name>
    <name evidence="11" type="ORF">HQN60_15370</name>
</gene>
<keyword evidence="11" id="KW-0969">Cilium</keyword>
<evidence type="ECO:0000256" key="5">
    <source>
        <dbReference type="ARBA" id="ARBA00023015"/>
    </source>
</evidence>
<keyword evidence="12" id="KW-1185">Reference proteome</keyword>
<keyword evidence="5" id="KW-0805">Transcription regulation</keyword>